<feature type="transmembrane region" description="Helical" evidence="1">
    <location>
        <begin position="24"/>
        <end position="46"/>
    </location>
</feature>
<dbReference type="AlphaFoldDB" id="A0A4P6Y916"/>
<sequence length="176" mass="21015">MLIEVCADKPLSKPYILLKRTESYVKATASLQAFCLASILLCYLNFKAIEDSEDNFFWVHLFLFIYFSSLVITTQLDAYSRYQNYKMAKDLLHQYGFKKPLIRVFSKSKCQREAAAEAGNCLGFKKEVNDYFYSMGFRWYHILPHLILKKPQIFFTKNYWLSTFFVSNYKSKYFYW</sequence>
<keyword evidence="1" id="KW-1133">Transmembrane helix</keyword>
<proteinExistence type="predicted"/>
<keyword evidence="3" id="KW-1185">Reference proteome</keyword>
<protein>
    <submittedName>
        <fullName evidence="2">Uncharacterized protein</fullName>
    </submittedName>
</protein>
<dbReference type="EMBL" id="CP037933">
    <property type="protein sequence ID" value="QBN19386.1"/>
    <property type="molecule type" value="Genomic_DNA"/>
</dbReference>
<evidence type="ECO:0000313" key="3">
    <source>
        <dbReference type="Proteomes" id="UP000291124"/>
    </source>
</evidence>
<keyword evidence="1" id="KW-0472">Membrane</keyword>
<dbReference type="Proteomes" id="UP000291124">
    <property type="component" value="Chromosome"/>
</dbReference>
<evidence type="ECO:0000256" key="1">
    <source>
        <dbReference type="SAM" id="Phobius"/>
    </source>
</evidence>
<dbReference type="OrthoDB" id="5471072at2"/>
<gene>
    <name evidence="2" type="ORF">E1750_11455</name>
</gene>
<accession>A0A4P6Y916</accession>
<dbReference type="RefSeq" id="WP_133276904.1">
    <property type="nucleotide sequence ID" value="NZ_CP037933.1"/>
</dbReference>
<name>A0A4P6Y916_9FLAO</name>
<dbReference type="KEGG" id="fnk:E1750_11455"/>
<organism evidence="2 3">
    <name type="scientific">Flavobacterium nackdongense</name>
    <dbReference type="NCBI Taxonomy" id="2547394"/>
    <lineage>
        <taxon>Bacteria</taxon>
        <taxon>Pseudomonadati</taxon>
        <taxon>Bacteroidota</taxon>
        <taxon>Flavobacteriia</taxon>
        <taxon>Flavobacteriales</taxon>
        <taxon>Flavobacteriaceae</taxon>
        <taxon>Flavobacterium</taxon>
    </lineage>
</organism>
<evidence type="ECO:0000313" key="2">
    <source>
        <dbReference type="EMBL" id="QBN19386.1"/>
    </source>
</evidence>
<reference evidence="3" key="1">
    <citation type="submission" date="2019-03" db="EMBL/GenBank/DDBJ databases">
        <title>Flavobacterium sp.</title>
        <authorList>
            <person name="Kim H."/>
        </authorList>
    </citation>
    <scope>NUCLEOTIDE SEQUENCE [LARGE SCALE GENOMIC DNA]</scope>
    <source>
        <strain evidence="3">GS13</strain>
    </source>
</reference>
<keyword evidence="1" id="KW-0812">Transmembrane</keyword>
<feature type="transmembrane region" description="Helical" evidence="1">
    <location>
        <begin position="58"/>
        <end position="79"/>
    </location>
</feature>